<dbReference type="Gene3D" id="1.25.40.20">
    <property type="entry name" value="Ankyrin repeat-containing domain"/>
    <property type="match status" value="1"/>
</dbReference>
<dbReference type="PROSITE" id="PS50297">
    <property type="entry name" value="ANK_REP_REGION"/>
    <property type="match status" value="1"/>
</dbReference>
<dbReference type="PROSITE" id="PS50088">
    <property type="entry name" value="ANK_REPEAT"/>
    <property type="match status" value="1"/>
</dbReference>
<dbReference type="Proteomes" id="UP000800035">
    <property type="component" value="Unassembled WGS sequence"/>
</dbReference>
<organism evidence="3 4">
    <name type="scientific">Byssothecium circinans</name>
    <dbReference type="NCBI Taxonomy" id="147558"/>
    <lineage>
        <taxon>Eukaryota</taxon>
        <taxon>Fungi</taxon>
        <taxon>Dikarya</taxon>
        <taxon>Ascomycota</taxon>
        <taxon>Pezizomycotina</taxon>
        <taxon>Dothideomycetes</taxon>
        <taxon>Pleosporomycetidae</taxon>
        <taxon>Pleosporales</taxon>
        <taxon>Massarineae</taxon>
        <taxon>Massarinaceae</taxon>
        <taxon>Byssothecium</taxon>
    </lineage>
</organism>
<proteinExistence type="predicted"/>
<accession>A0A6A5U0K6</accession>
<keyword evidence="4" id="KW-1185">Reference proteome</keyword>
<dbReference type="OrthoDB" id="3671334at2759"/>
<dbReference type="SMART" id="SM00248">
    <property type="entry name" value="ANK"/>
    <property type="match status" value="1"/>
</dbReference>
<keyword evidence="1" id="KW-0040">ANK repeat</keyword>
<dbReference type="AlphaFoldDB" id="A0A6A5U0K6"/>
<protein>
    <submittedName>
        <fullName evidence="3">Uncharacterized protein</fullName>
    </submittedName>
</protein>
<sequence>MAMPTHYKFHTAHTPHSSYPPPSTPRFDRSLHSPRDPSLERTTTLAQVGTINTETTLTMTANAKSPLLNLPTETFQHVIHHLVSAAGAREARKLRTTCRAFAVEIKYDLVAKQPLEILDSFKIGDNNNLRPFLMRMTLFWRTKALRDADPFLPNKVKNMAHWSPRNYVVFLCGLGDPSQEANDAKDQISIAAMLGNVDQMKSYLPQISEHSQKWFFGDSLLPAAENGYVDIIEAISEYMQEIKDQPTSSYKFWCRCYTEGFPGIYSGRGYVGEFTKALKSAIEREDIRTLNALLAFWDRAIREALKVDYNKWLTLAVENDTEKLVSVRHILQMKVPGNGLKVVQGVFQKACERKSIPIIWELLSLRGISPDIGMKDYTPLTIAIIYGSLEVVIEVLDAGASMNQRQRDRSTLLKVARDYGKMRVERLLLARGSSSNPWESIEGGRKRRKLV</sequence>
<evidence type="ECO:0000313" key="3">
    <source>
        <dbReference type="EMBL" id="KAF1958198.1"/>
    </source>
</evidence>
<feature type="repeat" description="ANK" evidence="1">
    <location>
        <begin position="375"/>
        <end position="407"/>
    </location>
</feature>
<name>A0A6A5U0K6_9PLEO</name>
<dbReference type="InterPro" id="IPR002110">
    <property type="entry name" value="Ankyrin_rpt"/>
</dbReference>
<feature type="compositionally biased region" description="Basic and acidic residues" evidence="2">
    <location>
        <begin position="26"/>
        <end position="39"/>
    </location>
</feature>
<evidence type="ECO:0000313" key="4">
    <source>
        <dbReference type="Proteomes" id="UP000800035"/>
    </source>
</evidence>
<gene>
    <name evidence="3" type="ORF">CC80DRAFT_546438</name>
</gene>
<dbReference type="SUPFAM" id="SSF48403">
    <property type="entry name" value="Ankyrin repeat"/>
    <property type="match status" value="1"/>
</dbReference>
<reference evidence="3" key="1">
    <citation type="journal article" date="2020" name="Stud. Mycol.">
        <title>101 Dothideomycetes genomes: a test case for predicting lifestyles and emergence of pathogens.</title>
        <authorList>
            <person name="Haridas S."/>
            <person name="Albert R."/>
            <person name="Binder M."/>
            <person name="Bloem J."/>
            <person name="Labutti K."/>
            <person name="Salamov A."/>
            <person name="Andreopoulos B."/>
            <person name="Baker S."/>
            <person name="Barry K."/>
            <person name="Bills G."/>
            <person name="Bluhm B."/>
            <person name="Cannon C."/>
            <person name="Castanera R."/>
            <person name="Culley D."/>
            <person name="Daum C."/>
            <person name="Ezra D."/>
            <person name="Gonzalez J."/>
            <person name="Henrissat B."/>
            <person name="Kuo A."/>
            <person name="Liang C."/>
            <person name="Lipzen A."/>
            <person name="Lutzoni F."/>
            <person name="Magnuson J."/>
            <person name="Mondo S."/>
            <person name="Nolan M."/>
            <person name="Ohm R."/>
            <person name="Pangilinan J."/>
            <person name="Park H.-J."/>
            <person name="Ramirez L."/>
            <person name="Alfaro M."/>
            <person name="Sun H."/>
            <person name="Tritt A."/>
            <person name="Yoshinaga Y."/>
            <person name="Zwiers L.-H."/>
            <person name="Turgeon B."/>
            <person name="Goodwin S."/>
            <person name="Spatafora J."/>
            <person name="Crous P."/>
            <person name="Grigoriev I."/>
        </authorList>
    </citation>
    <scope>NUCLEOTIDE SEQUENCE</scope>
    <source>
        <strain evidence="3">CBS 675.92</strain>
    </source>
</reference>
<dbReference type="InterPro" id="IPR036770">
    <property type="entry name" value="Ankyrin_rpt-contain_sf"/>
</dbReference>
<evidence type="ECO:0000256" key="1">
    <source>
        <dbReference type="PROSITE-ProRule" id="PRU00023"/>
    </source>
</evidence>
<feature type="region of interest" description="Disordered" evidence="2">
    <location>
        <begin position="1"/>
        <end position="42"/>
    </location>
</feature>
<dbReference type="EMBL" id="ML976987">
    <property type="protein sequence ID" value="KAF1958198.1"/>
    <property type="molecule type" value="Genomic_DNA"/>
</dbReference>
<evidence type="ECO:0000256" key="2">
    <source>
        <dbReference type="SAM" id="MobiDB-lite"/>
    </source>
</evidence>